<dbReference type="RefSeq" id="WP_058508976.1">
    <property type="nucleotide sequence ID" value="NZ_CAAAIK010000017.1"/>
</dbReference>
<protein>
    <submittedName>
        <fullName evidence="3">Antitoxin ChpS</fullName>
    </submittedName>
</protein>
<evidence type="ECO:0000256" key="1">
    <source>
        <dbReference type="SAM" id="MobiDB-lite"/>
    </source>
</evidence>
<dbReference type="STRING" id="45073.Lqui_2924"/>
<gene>
    <name evidence="3" type="ORF">Lqui_2924</name>
</gene>
<dbReference type="EMBL" id="LNYS01000025">
    <property type="protein sequence ID" value="KTD45453.1"/>
    <property type="molecule type" value="Genomic_DNA"/>
</dbReference>
<dbReference type="OrthoDB" id="9795766at2"/>
<accession>A0A0W0XLA0</accession>
<dbReference type="Gene3D" id="2.10.260.10">
    <property type="match status" value="1"/>
</dbReference>
<sequence>MSTVTLTKWGNSIGIRIPSAIIKKAHLHPGEELEIRADEKGVLTLIPIKNQQEGWLEQFNAAVDDSSEDTAHLNPGNEFDMEEWTW</sequence>
<dbReference type="Pfam" id="PF04014">
    <property type="entry name" value="MazE_antitoxin"/>
    <property type="match status" value="1"/>
</dbReference>
<comment type="caution">
    <text evidence="3">The sequence shown here is derived from an EMBL/GenBank/DDBJ whole genome shotgun (WGS) entry which is preliminary data.</text>
</comment>
<reference evidence="3 4" key="1">
    <citation type="submission" date="2015-11" db="EMBL/GenBank/DDBJ databases">
        <title>Genomic analysis of 38 Legionella species identifies large and diverse effector repertoires.</title>
        <authorList>
            <person name="Burstein D."/>
            <person name="Amaro F."/>
            <person name="Zusman T."/>
            <person name="Lifshitz Z."/>
            <person name="Cohen O."/>
            <person name="Gilbert J.A."/>
            <person name="Pupko T."/>
            <person name="Shuman H.A."/>
            <person name="Segal G."/>
        </authorList>
    </citation>
    <scope>NUCLEOTIDE SEQUENCE [LARGE SCALE GENOMIC DNA]</scope>
    <source>
        <strain evidence="3 4">CDC#1442-AUS-E</strain>
    </source>
</reference>
<evidence type="ECO:0000313" key="4">
    <source>
        <dbReference type="Proteomes" id="UP000054618"/>
    </source>
</evidence>
<dbReference type="Proteomes" id="UP000054618">
    <property type="component" value="Unassembled WGS sequence"/>
</dbReference>
<dbReference type="SMART" id="SM00966">
    <property type="entry name" value="SpoVT_AbrB"/>
    <property type="match status" value="1"/>
</dbReference>
<proteinExistence type="predicted"/>
<dbReference type="InterPro" id="IPR037914">
    <property type="entry name" value="SpoVT-AbrB_sf"/>
</dbReference>
<keyword evidence="4" id="KW-1185">Reference proteome</keyword>
<dbReference type="GO" id="GO:0003677">
    <property type="term" value="F:DNA binding"/>
    <property type="evidence" value="ECO:0007669"/>
    <property type="project" value="InterPro"/>
</dbReference>
<dbReference type="PATRIC" id="fig|45073.5.peg.3102"/>
<feature type="region of interest" description="Disordered" evidence="1">
    <location>
        <begin position="66"/>
        <end position="86"/>
    </location>
</feature>
<feature type="domain" description="SpoVT-AbrB" evidence="2">
    <location>
        <begin position="7"/>
        <end position="53"/>
    </location>
</feature>
<name>A0A0W0XLA0_9GAMM</name>
<evidence type="ECO:0000313" key="3">
    <source>
        <dbReference type="EMBL" id="KTD45453.1"/>
    </source>
</evidence>
<dbReference type="SUPFAM" id="SSF89447">
    <property type="entry name" value="AbrB/MazE/MraZ-like"/>
    <property type="match status" value="1"/>
</dbReference>
<organism evidence="3 4">
    <name type="scientific">Legionella quinlivanii</name>
    <dbReference type="NCBI Taxonomy" id="45073"/>
    <lineage>
        <taxon>Bacteria</taxon>
        <taxon>Pseudomonadati</taxon>
        <taxon>Pseudomonadota</taxon>
        <taxon>Gammaproteobacteria</taxon>
        <taxon>Legionellales</taxon>
        <taxon>Legionellaceae</taxon>
        <taxon>Legionella</taxon>
    </lineage>
</organism>
<evidence type="ECO:0000259" key="2">
    <source>
        <dbReference type="SMART" id="SM00966"/>
    </source>
</evidence>
<dbReference type="AlphaFoldDB" id="A0A0W0XLA0"/>
<dbReference type="InterPro" id="IPR007159">
    <property type="entry name" value="SpoVT-AbrB_dom"/>
</dbReference>